<reference evidence="1 2" key="2">
    <citation type="journal article" date="2013" name="Plant Cell Physiol.">
        <title>Rice Annotation Project Database (RAP-DB): an integrative and interactive database for rice genomics.</title>
        <authorList>
            <person name="Sakai H."/>
            <person name="Lee S.S."/>
            <person name="Tanaka T."/>
            <person name="Numa H."/>
            <person name="Kim J."/>
            <person name="Kawahara Y."/>
            <person name="Wakimoto H."/>
            <person name="Yang C.C."/>
            <person name="Iwamoto M."/>
            <person name="Abe T."/>
            <person name="Yamada Y."/>
            <person name="Muto A."/>
            <person name="Inokuchi H."/>
            <person name="Ikemura T."/>
            <person name="Matsumoto T."/>
            <person name="Sasaki T."/>
            <person name="Itoh T."/>
        </authorList>
    </citation>
    <scope>NUCLEOTIDE SEQUENCE [LARGE SCALE GENOMIC DNA]</scope>
    <source>
        <strain evidence="2">cv. Nipponbare</strain>
    </source>
</reference>
<dbReference type="PANTHER" id="PTHR33144:SF16">
    <property type="entry name" value="OS02G0129000 PROTEIN"/>
    <property type="match status" value="1"/>
</dbReference>
<reference evidence="2" key="1">
    <citation type="journal article" date="2005" name="Nature">
        <title>The map-based sequence of the rice genome.</title>
        <authorList>
            <consortium name="International rice genome sequencing project (IRGSP)"/>
            <person name="Matsumoto T."/>
            <person name="Wu J."/>
            <person name="Kanamori H."/>
            <person name="Katayose Y."/>
            <person name="Fujisawa M."/>
            <person name="Namiki N."/>
            <person name="Mizuno H."/>
            <person name="Yamamoto K."/>
            <person name="Antonio B.A."/>
            <person name="Baba T."/>
            <person name="Sakata K."/>
            <person name="Nagamura Y."/>
            <person name="Aoki H."/>
            <person name="Arikawa K."/>
            <person name="Arita K."/>
            <person name="Bito T."/>
            <person name="Chiden Y."/>
            <person name="Fujitsuka N."/>
            <person name="Fukunaka R."/>
            <person name="Hamada M."/>
            <person name="Harada C."/>
            <person name="Hayashi A."/>
            <person name="Hijishita S."/>
            <person name="Honda M."/>
            <person name="Hosokawa S."/>
            <person name="Ichikawa Y."/>
            <person name="Idonuma A."/>
            <person name="Iijima M."/>
            <person name="Ikeda M."/>
            <person name="Ikeno M."/>
            <person name="Ito K."/>
            <person name="Ito S."/>
            <person name="Ito T."/>
            <person name="Ito Y."/>
            <person name="Ito Y."/>
            <person name="Iwabuchi A."/>
            <person name="Kamiya K."/>
            <person name="Karasawa W."/>
            <person name="Kurita K."/>
            <person name="Katagiri S."/>
            <person name="Kikuta A."/>
            <person name="Kobayashi H."/>
            <person name="Kobayashi N."/>
            <person name="Machita K."/>
            <person name="Maehara T."/>
            <person name="Masukawa M."/>
            <person name="Mizubayashi T."/>
            <person name="Mukai Y."/>
            <person name="Nagasaki H."/>
            <person name="Nagata Y."/>
            <person name="Naito S."/>
            <person name="Nakashima M."/>
            <person name="Nakama Y."/>
            <person name="Nakamichi Y."/>
            <person name="Nakamura M."/>
            <person name="Meguro A."/>
            <person name="Negishi M."/>
            <person name="Ohta I."/>
            <person name="Ohta T."/>
            <person name="Okamoto M."/>
            <person name="Ono N."/>
            <person name="Saji S."/>
            <person name="Sakaguchi M."/>
            <person name="Sakai K."/>
            <person name="Shibata M."/>
            <person name="Shimokawa T."/>
            <person name="Song J."/>
            <person name="Takazaki Y."/>
            <person name="Terasawa K."/>
            <person name="Tsugane M."/>
            <person name="Tsuji K."/>
            <person name="Ueda S."/>
            <person name="Waki K."/>
            <person name="Yamagata H."/>
            <person name="Yamamoto M."/>
            <person name="Yamamoto S."/>
            <person name="Yamane H."/>
            <person name="Yoshiki S."/>
            <person name="Yoshihara R."/>
            <person name="Yukawa K."/>
            <person name="Zhong H."/>
            <person name="Yano M."/>
            <person name="Yuan Q."/>
            <person name="Ouyang S."/>
            <person name="Liu J."/>
            <person name="Jones K.M."/>
            <person name="Gansberger K."/>
            <person name="Moffat K."/>
            <person name="Hill J."/>
            <person name="Bera J."/>
            <person name="Fadrosh D."/>
            <person name="Jin S."/>
            <person name="Johri S."/>
            <person name="Kim M."/>
            <person name="Overton L."/>
            <person name="Reardon M."/>
            <person name="Tsitrin T."/>
            <person name="Vuong H."/>
            <person name="Weaver B."/>
            <person name="Ciecko A."/>
            <person name="Tallon L."/>
            <person name="Jackson J."/>
            <person name="Pai G."/>
            <person name="Aken S.V."/>
            <person name="Utterback T."/>
            <person name="Reidmuller S."/>
            <person name="Feldblyum T."/>
            <person name="Hsiao J."/>
            <person name="Zismann V."/>
            <person name="Iobst S."/>
            <person name="de Vazeille A.R."/>
            <person name="Buell C.R."/>
            <person name="Ying K."/>
            <person name="Li Y."/>
            <person name="Lu T."/>
            <person name="Huang Y."/>
            <person name="Zhao Q."/>
            <person name="Feng Q."/>
            <person name="Zhang L."/>
            <person name="Zhu J."/>
            <person name="Weng Q."/>
            <person name="Mu J."/>
            <person name="Lu Y."/>
            <person name="Fan D."/>
            <person name="Liu Y."/>
            <person name="Guan J."/>
            <person name="Zhang Y."/>
            <person name="Yu S."/>
            <person name="Liu X."/>
            <person name="Zhang Y."/>
            <person name="Hong G."/>
            <person name="Han B."/>
            <person name="Choisne N."/>
            <person name="Demange N."/>
            <person name="Orjeda G."/>
            <person name="Samain S."/>
            <person name="Cattolico L."/>
            <person name="Pelletier E."/>
            <person name="Couloux A."/>
            <person name="Segurens B."/>
            <person name="Wincker P."/>
            <person name="D'Hont A."/>
            <person name="Scarpelli C."/>
            <person name="Weissenbach J."/>
            <person name="Salanoubat M."/>
            <person name="Quetier F."/>
            <person name="Yu Y."/>
            <person name="Kim H.R."/>
            <person name="Rambo T."/>
            <person name="Currie J."/>
            <person name="Collura K."/>
            <person name="Luo M."/>
            <person name="Yang T."/>
            <person name="Ammiraju J.S.S."/>
            <person name="Engler F."/>
            <person name="Soderlund C."/>
            <person name="Wing R.A."/>
            <person name="Palmer L.E."/>
            <person name="de la Bastide M."/>
            <person name="Spiegel L."/>
            <person name="Nascimento L."/>
            <person name="Zutavern T."/>
            <person name="O'Shaughnessy A."/>
            <person name="Dike S."/>
            <person name="Dedhia N."/>
            <person name="Preston R."/>
            <person name="Balija V."/>
            <person name="McCombie W.R."/>
            <person name="Chow T."/>
            <person name="Chen H."/>
            <person name="Chung M."/>
            <person name="Chen C."/>
            <person name="Shaw J."/>
            <person name="Wu H."/>
            <person name="Hsiao K."/>
            <person name="Chao Y."/>
            <person name="Chu M."/>
            <person name="Cheng C."/>
            <person name="Hour A."/>
            <person name="Lee P."/>
            <person name="Lin S."/>
            <person name="Lin Y."/>
            <person name="Liou J."/>
            <person name="Liu S."/>
            <person name="Hsing Y."/>
            <person name="Raghuvanshi S."/>
            <person name="Mohanty A."/>
            <person name="Bharti A.K."/>
            <person name="Gaur A."/>
            <person name="Gupta V."/>
            <person name="Kumar D."/>
            <person name="Ravi V."/>
            <person name="Vij S."/>
            <person name="Kapur A."/>
            <person name="Khurana P."/>
            <person name="Khurana P."/>
            <person name="Khurana J.P."/>
            <person name="Tyagi A.K."/>
            <person name="Gaikwad K."/>
            <person name="Singh A."/>
            <person name="Dalal V."/>
            <person name="Srivastava S."/>
            <person name="Dixit A."/>
            <person name="Pal A.K."/>
            <person name="Ghazi I.A."/>
            <person name="Yadav M."/>
            <person name="Pandit A."/>
            <person name="Bhargava A."/>
            <person name="Sureshbabu K."/>
            <person name="Batra K."/>
            <person name="Sharma T.R."/>
            <person name="Mohapatra T."/>
            <person name="Singh N.K."/>
            <person name="Messing J."/>
            <person name="Nelson A.B."/>
            <person name="Fuks G."/>
            <person name="Kavchok S."/>
            <person name="Keizer G."/>
            <person name="Linton E."/>
            <person name="Llaca V."/>
            <person name="Song R."/>
            <person name="Tanyolac B."/>
            <person name="Young S."/>
            <person name="Ho-Il K."/>
            <person name="Hahn J.H."/>
            <person name="Sangsakoo G."/>
            <person name="Vanavichit A."/>
            <person name="de Mattos Luiz.A.T."/>
            <person name="Zimmer P.D."/>
            <person name="Malone G."/>
            <person name="Dellagostin O."/>
            <person name="de Oliveira A.C."/>
            <person name="Bevan M."/>
            <person name="Bancroft I."/>
            <person name="Minx P."/>
            <person name="Cordum H."/>
            <person name="Wilson R."/>
            <person name="Cheng Z."/>
            <person name="Jin W."/>
            <person name="Jiang J."/>
            <person name="Leong S.A."/>
            <person name="Iwama H."/>
            <person name="Gojobori T."/>
            <person name="Itoh T."/>
            <person name="Niimura Y."/>
            <person name="Fujii Y."/>
            <person name="Habara T."/>
            <person name="Sakai H."/>
            <person name="Sato Y."/>
            <person name="Wilson G."/>
            <person name="Kumar K."/>
            <person name="McCouch S."/>
            <person name="Juretic N."/>
            <person name="Hoen D."/>
            <person name="Wright S."/>
            <person name="Bruskiewich R."/>
            <person name="Bureau T."/>
            <person name="Miyao A."/>
            <person name="Hirochika H."/>
            <person name="Nishikawa T."/>
            <person name="Kadowaki K."/>
            <person name="Sugiura M."/>
            <person name="Burr B."/>
            <person name="Sasaki T."/>
        </authorList>
    </citation>
    <scope>NUCLEOTIDE SEQUENCE [LARGE SCALE GENOMIC DNA]</scope>
    <source>
        <strain evidence="2">cv. Nipponbare</strain>
    </source>
</reference>
<dbReference type="EMBL" id="AP014960">
    <property type="protein sequence ID" value="BAS88663.1"/>
    <property type="molecule type" value="Genomic_DNA"/>
</dbReference>
<dbReference type="ExpressionAtlas" id="A0A0P0W8U6">
    <property type="expression patterns" value="baseline and differential"/>
</dbReference>
<organism evidence="1 2">
    <name type="scientific">Oryza sativa subsp. japonica</name>
    <name type="common">Rice</name>
    <dbReference type="NCBI Taxonomy" id="39947"/>
    <lineage>
        <taxon>Eukaryota</taxon>
        <taxon>Viridiplantae</taxon>
        <taxon>Streptophyta</taxon>
        <taxon>Embryophyta</taxon>
        <taxon>Tracheophyta</taxon>
        <taxon>Spermatophyta</taxon>
        <taxon>Magnoliopsida</taxon>
        <taxon>Liliopsida</taxon>
        <taxon>Poales</taxon>
        <taxon>Poaceae</taxon>
        <taxon>BOP clade</taxon>
        <taxon>Oryzoideae</taxon>
        <taxon>Oryzeae</taxon>
        <taxon>Oryzinae</taxon>
        <taxon>Oryza</taxon>
        <taxon>Oryza sativa</taxon>
    </lineage>
</organism>
<sequence>TDENGTIETRGKTKLKDIWNLPKGLRIVVQCNDLNQAVGDEAGILSKFLGMVARNGTLCSLSYTDWRFLIGKRERKKMN</sequence>
<accession>A0A0P0W8U6</accession>
<dbReference type="OMA" id="DWRNFAK"/>
<proteinExistence type="predicted"/>
<evidence type="ECO:0000313" key="2">
    <source>
        <dbReference type="Proteomes" id="UP000059680"/>
    </source>
</evidence>
<keyword evidence="2" id="KW-1185">Reference proteome</keyword>
<gene>
    <name evidence="1" type="ordered locus">Os04g0340800</name>
    <name evidence="1" type="ORF">OSNPB_040340800</name>
</gene>
<dbReference type="Gramene" id="Os04t0340800-02">
    <property type="protein sequence ID" value="Os04t0340800-02"/>
    <property type="gene ID" value="Os04g0340800"/>
</dbReference>
<reference evidence="1 2" key="3">
    <citation type="journal article" date="2013" name="Rice">
        <title>Improvement of the Oryza sativa Nipponbare reference genome using next generation sequence and optical map data.</title>
        <authorList>
            <person name="Kawahara Y."/>
            <person name="de la Bastide M."/>
            <person name="Hamilton J.P."/>
            <person name="Kanamori H."/>
            <person name="McCombie W.R."/>
            <person name="Ouyang S."/>
            <person name="Schwartz D.C."/>
            <person name="Tanaka T."/>
            <person name="Wu J."/>
            <person name="Zhou S."/>
            <person name="Childs K.L."/>
            <person name="Davidson R.M."/>
            <person name="Lin H."/>
            <person name="Quesada-Ocampo L."/>
            <person name="Vaillancourt B."/>
            <person name="Sakai H."/>
            <person name="Lee S.S."/>
            <person name="Kim J."/>
            <person name="Numa H."/>
            <person name="Itoh T."/>
            <person name="Buell C.R."/>
            <person name="Matsumoto T."/>
        </authorList>
    </citation>
    <scope>NUCLEOTIDE SEQUENCE [LARGE SCALE GENOMIC DNA]</scope>
    <source>
        <strain evidence="2">cv. Nipponbare</strain>
    </source>
</reference>
<dbReference type="AlphaFoldDB" id="A0A0P0W8U6"/>
<feature type="non-terminal residue" evidence="1">
    <location>
        <position position="1"/>
    </location>
</feature>
<name>A0A0P0W8U6_ORYSJ</name>
<dbReference type="PANTHER" id="PTHR33144">
    <property type="entry name" value="OS10G0409366 PROTEIN-RELATED"/>
    <property type="match status" value="1"/>
</dbReference>
<dbReference type="Proteomes" id="UP000059680">
    <property type="component" value="Chromosome 4"/>
</dbReference>
<protein>
    <submittedName>
        <fullName evidence="1">Os04g0340800 protein</fullName>
    </submittedName>
</protein>
<evidence type="ECO:0000313" key="1">
    <source>
        <dbReference type="EMBL" id="BAS88663.1"/>
    </source>
</evidence>